<accession>A0ACD3A952</accession>
<keyword evidence="2" id="KW-1185">Reference proteome</keyword>
<sequence>MGSRAADVEGAVSGRQAFRWAGPSSTSISTGVTPTVPVTSTSRSTSAAASGSALRPHQTTQAHSSSSLPRGSQLAASTKVAGKKRKRRAIVSQDPIIDLTLKDEY</sequence>
<dbReference type="EMBL" id="ML208601">
    <property type="protein sequence ID" value="TFK62169.1"/>
    <property type="molecule type" value="Genomic_DNA"/>
</dbReference>
<evidence type="ECO:0000313" key="1">
    <source>
        <dbReference type="EMBL" id="TFK62169.1"/>
    </source>
</evidence>
<dbReference type="Proteomes" id="UP000308600">
    <property type="component" value="Unassembled WGS sequence"/>
</dbReference>
<proteinExistence type="predicted"/>
<name>A0ACD3A952_9AGAR</name>
<gene>
    <name evidence="1" type="ORF">BDN72DRAFT_848976</name>
</gene>
<evidence type="ECO:0000313" key="2">
    <source>
        <dbReference type="Proteomes" id="UP000308600"/>
    </source>
</evidence>
<reference evidence="1 2" key="1">
    <citation type="journal article" date="2019" name="Nat. Ecol. Evol.">
        <title>Megaphylogeny resolves global patterns of mushroom evolution.</title>
        <authorList>
            <person name="Varga T."/>
            <person name="Krizsan K."/>
            <person name="Foldi C."/>
            <person name="Dima B."/>
            <person name="Sanchez-Garcia M."/>
            <person name="Sanchez-Ramirez S."/>
            <person name="Szollosi G.J."/>
            <person name="Szarkandi J.G."/>
            <person name="Papp V."/>
            <person name="Albert L."/>
            <person name="Andreopoulos W."/>
            <person name="Angelini C."/>
            <person name="Antonin V."/>
            <person name="Barry K.W."/>
            <person name="Bougher N.L."/>
            <person name="Buchanan P."/>
            <person name="Buyck B."/>
            <person name="Bense V."/>
            <person name="Catcheside P."/>
            <person name="Chovatia M."/>
            <person name="Cooper J."/>
            <person name="Damon W."/>
            <person name="Desjardin D."/>
            <person name="Finy P."/>
            <person name="Geml J."/>
            <person name="Haridas S."/>
            <person name="Hughes K."/>
            <person name="Justo A."/>
            <person name="Karasinski D."/>
            <person name="Kautmanova I."/>
            <person name="Kiss B."/>
            <person name="Kocsube S."/>
            <person name="Kotiranta H."/>
            <person name="LaButti K.M."/>
            <person name="Lechner B.E."/>
            <person name="Liimatainen K."/>
            <person name="Lipzen A."/>
            <person name="Lukacs Z."/>
            <person name="Mihaltcheva S."/>
            <person name="Morgado L.N."/>
            <person name="Niskanen T."/>
            <person name="Noordeloos M.E."/>
            <person name="Ohm R.A."/>
            <person name="Ortiz-Santana B."/>
            <person name="Ovrebo C."/>
            <person name="Racz N."/>
            <person name="Riley R."/>
            <person name="Savchenko A."/>
            <person name="Shiryaev A."/>
            <person name="Soop K."/>
            <person name="Spirin V."/>
            <person name="Szebenyi C."/>
            <person name="Tomsovsky M."/>
            <person name="Tulloss R.E."/>
            <person name="Uehling J."/>
            <person name="Grigoriev I.V."/>
            <person name="Vagvolgyi C."/>
            <person name="Papp T."/>
            <person name="Martin F.M."/>
            <person name="Miettinen O."/>
            <person name="Hibbett D.S."/>
            <person name="Nagy L.G."/>
        </authorList>
    </citation>
    <scope>NUCLEOTIDE SEQUENCE [LARGE SCALE GENOMIC DNA]</scope>
    <source>
        <strain evidence="1 2">NL-1719</strain>
    </source>
</reference>
<protein>
    <submittedName>
        <fullName evidence="1">Uncharacterized protein</fullName>
    </submittedName>
</protein>
<organism evidence="1 2">
    <name type="scientific">Pluteus cervinus</name>
    <dbReference type="NCBI Taxonomy" id="181527"/>
    <lineage>
        <taxon>Eukaryota</taxon>
        <taxon>Fungi</taxon>
        <taxon>Dikarya</taxon>
        <taxon>Basidiomycota</taxon>
        <taxon>Agaricomycotina</taxon>
        <taxon>Agaricomycetes</taxon>
        <taxon>Agaricomycetidae</taxon>
        <taxon>Agaricales</taxon>
        <taxon>Pluteineae</taxon>
        <taxon>Pluteaceae</taxon>
        <taxon>Pluteus</taxon>
    </lineage>
</organism>